<gene>
    <name evidence="8" type="ORF">KXJ69_02010</name>
</gene>
<keyword evidence="3" id="KW-0472">Membrane</keyword>
<feature type="signal peptide" evidence="5">
    <location>
        <begin position="1"/>
        <end position="29"/>
    </location>
</feature>
<evidence type="ECO:0000313" key="9">
    <source>
        <dbReference type="Proteomes" id="UP001138686"/>
    </source>
</evidence>
<comment type="caution">
    <text evidence="8">The sequence shown here is derived from an EMBL/GenBank/DDBJ whole genome shotgun (WGS) entry which is preliminary data.</text>
</comment>
<evidence type="ECO:0000256" key="4">
    <source>
        <dbReference type="ARBA" id="ARBA00023237"/>
    </source>
</evidence>
<dbReference type="InterPro" id="IPR033985">
    <property type="entry name" value="SusD-like_N"/>
</dbReference>
<evidence type="ECO:0000313" key="8">
    <source>
        <dbReference type="EMBL" id="MBW2936860.1"/>
    </source>
</evidence>
<dbReference type="Pfam" id="PF14322">
    <property type="entry name" value="SusD-like_3"/>
    <property type="match status" value="1"/>
</dbReference>
<evidence type="ECO:0000259" key="7">
    <source>
        <dbReference type="Pfam" id="PF14322"/>
    </source>
</evidence>
<name>A0A9X1JUP9_9FLAO</name>
<keyword evidence="9" id="KW-1185">Reference proteome</keyword>
<evidence type="ECO:0000256" key="1">
    <source>
        <dbReference type="ARBA" id="ARBA00004442"/>
    </source>
</evidence>
<dbReference type="Proteomes" id="UP001138686">
    <property type="component" value="Unassembled WGS sequence"/>
</dbReference>
<evidence type="ECO:0000259" key="6">
    <source>
        <dbReference type="Pfam" id="PF07980"/>
    </source>
</evidence>
<protein>
    <submittedName>
        <fullName evidence="8">RagB/SusD family nutrient uptake outer membrane protein</fullName>
    </submittedName>
</protein>
<comment type="subcellular location">
    <subcellularLocation>
        <location evidence="1">Cell outer membrane</location>
    </subcellularLocation>
</comment>
<evidence type="ECO:0000256" key="3">
    <source>
        <dbReference type="ARBA" id="ARBA00023136"/>
    </source>
</evidence>
<accession>A0A9X1JUP9</accession>
<feature type="domain" description="SusD-like N-terminal" evidence="7">
    <location>
        <begin position="49"/>
        <end position="224"/>
    </location>
</feature>
<reference evidence="8" key="1">
    <citation type="submission" date="2021-07" db="EMBL/GenBank/DDBJ databases">
        <title>Aureisphaera sp. CAU 1614 isolated from sea sediment.</title>
        <authorList>
            <person name="Kim W."/>
        </authorList>
    </citation>
    <scope>NUCLEOTIDE SEQUENCE</scope>
    <source>
        <strain evidence="8">CAU 1614</strain>
    </source>
</reference>
<keyword evidence="2 5" id="KW-0732">Signal</keyword>
<organism evidence="8 9">
    <name type="scientific">Halomarinibacterium sedimenti</name>
    <dbReference type="NCBI Taxonomy" id="2857106"/>
    <lineage>
        <taxon>Bacteria</taxon>
        <taxon>Pseudomonadati</taxon>
        <taxon>Bacteroidota</taxon>
        <taxon>Flavobacteriia</taxon>
        <taxon>Flavobacteriales</taxon>
        <taxon>Flavobacteriaceae</taxon>
        <taxon>Halomarinibacterium</taxon>
    </lineage>
</organism>
<dbReference type="Pfam" id="PF07980">
    <property type="entry name" value="SusD_RagB"/>
    <property type="match status" value="1"/>
</dbReference>
<dbReference type="GO" id="GO:0009279">
    <property type="term" value="C:cell outer membrane"/>
    <property type="evidence" value="ECO:0007669"/>
    <property type="project" value="UniProtKB-SubCell"/>
</dbReference>
<dbReference type="RefSeq" id="WP_219050759.1">
    <property type="nucleotide sequence ID" value="NZ_JAHWDP010000001.1"/>
</dbReference>
<feature type="chain" id="PRO_5040718967" evidence="5">
    <location>
        <begin position="30"/>
        <end position="516"/>
    </location>
</feature>
<feature type="domain" description="RagB/SusD" evidence="6">
    <location>
        <begin position="267"/>
        <end position="516"/>
    </location>
</feature>
<dbReference type="EMBL" id="JAHWDP010000001">
    <property type="protein sequence ID" value="MBW2936860.1"/>
    <property type="molecule type" value="Genomic_DNA"/>
</dbReference>
<evidence type="ECO:0000256" key="5">
    <source>
        <dbReference type="SAM" id="SignalP"/>
    </source>
</evidence>
<keyword evidence="4" id="KW-0998">Cell outer membrane</keyword>
<dbReference type="AlphaFoldDB" id="A0A9X1JUP9"/>
<evidence type="ECO:0000256" key="2">
    <source>
        <dbReference type="ARBA" id="ARBA00022729"/>
    </source>
</evidence>
<proteinExistence type="predicted"/>
<sequence length="516" mass="57117">MKKRFYNYLKPIFTIAFLSIITVSCTDLAIEETDSIIAEGSVVFEGVADVDASITNLYNDTYGQLGDQANFFALNEVSTDETLVPTRGTDWGDNGIWRTLHSHTWSATHQYILSTWNNLNQNVLRASQIIDPLSGPTAAQEADARFLRAFSMYFVLDMWGVAPYRNPTDGADVNPSVLSAQEAYDFVVNDLETAIPNLPANGPSESNNRATKAAANFLLAKVILNSERYTGSAPNYQRVVDLVDAIAADGYALQAGYFDLFEQTLDNETIWFANTGVGNRIWNGLHYNQNSPDNTGGGWNGFSTLAEFYDSFEGDPNSNYVGDNQEERRGWVPDASNANSDNLGIGYGFLIGQQYNEDGSILNDRTGEPLVFTKEMPGLSGNGENTGVRIIKYHPGGEGGSFRGHEIVFRYADAHLMKAEAMMRMGGSATTLVNELRTLRGATPLGSVSEADMLAERGRELYVEFWRRNDMLRFGQFTRNWEFKNEASVGDPTWNLYPIPVNALLSNPNLVQNPGY</sequence>
<dbReference type="PROSITE" id="PS51257">
    <property type="entry name" value="PROKAR_LIPOPROTEIN"/>
    <property type="match status" value="1"/>
</dbReference>
<dbReference type="InterPro" id="IPR012944">
    <property type="entry name" value="SusD_RagB_dom"/>
</dbReference>